<feature type="domain" description="HTH cro/C1-type" evidence="1">
    <location>
        <begin position="15"/>
        <end position="62"/>
    </location>
</feature>
<name>A0ABT4IP44_9EURY</name>
<dbReference type="Pfam" id="PF01381">
    <property type="entry name" value="HTH_3"/>
    <property type="match status" value="1"/>
</dbReference>
<proteinExistence type="predicted"/>
<dbReference type="SUPFAM" id="SSF47413">
    <property type="entry name" value="lambda repressor-like DNA-binding domains"/>
    <property type="match status" value="1"/>
</dbReference>
<evidence type="ECO:0000313" key="3">
    <source>
        <dbReference type="Proteomes" id="UP001141336"/>
    </source>
</evidence>
<sequence length="161" mass="17829">MFEQRIFETDFKTALSEELDRRSMTIRQLSEETGIPPVTLYKISSGERDPRLSTVKKIVNVFSPHHGKFIALIAAKFLLDEIEGTKVDIGGIEYRIKGYTANSLDDCILAAVRARYDGAAGIICAPILASLIERLVDVPVAIMKPEMDAVFTAVDSIAKRL</sequence>
<reference evidence="2" key="1">
    <citation type="submission" date="2022-12" db="EMBL/GenBank/DDBJ databases">
        <title>Isolation and characterisation of novel Methanocorpusculum spp. from native Australian herbivores indicates the genus is ancestrally host-associated.</title>
        <authorList>
            <person name="Volmer J.G."/>
            <person name="Soo R.M."/>
            <person name="Evans P.N."/>
            <person name="Hoedt E.C."/>
            <person name="Astorga Alsina A.L."/>
            <person name="Woodcroft B.J."/>
            <person name="Tyson G.W."/>
            <person name="Hugenholtz P."/>
            <person name="Morrison M."/>
        </authorList>
    </citation>
    <scope>NUCLEOTIDE SEQUENCE</scope>
    <source>
        <strain evidence="2">CW153</strain>
    </source>
</reference>
<comment type="caution">
    <text evidence="2">The sequence shown here is derived from an EMBL/GenBank/DDBJ whole genome shotgun (WGS) entry which is preliminary data.</text>
</comment>
<gene>
    <name evidence="2" type="ORF">O0S09_09860</name>
</gene>
<organism evidence="2 3">
    <name type="scientific">Methanocorpusculum vombati</name>
    <dbReference type="NCBI Taxonomy" id="3002864"/>
    <lineage>
        <taxon>Archaea</taxon>
        <taxon>Methanobacteriati</taxon>
        <taxon>Methanobacteriota</taxon>
        <taxon>Stenosarchaea group</taxon>
        <taxon>Methanomicrobia</taxon>
        <taxon>Methanomicrobiales</taxon>
        <taxon>Methanocorpusculaceae</taxon>
        <taxon>Methanocorpusculum</taxon>
    </lineage>
</organism>
<dbReference type="Proteomes" id="UP001141336">
    <property type="component" value="Unassembled WGS sequence"/>
</dbReference>
<accession>A0ABT4IP44</accession>
<protein>
    <submittedName>
        <fullName evidence="2">Helix-turn-helix domain-containing protein</fullName>
    </submittedName>
</protein>
<dbReference type="CDD" id="cd00093">
    <property type="entry name" value="HTH_XRE"/>
    <property type="match status" value="1"/>
</dbReference>
<dbReference type="InterPro" id="IPR010982">
    <property type="entry name" value="Lambda_DNA-bd_dom_sf"/>
</dbReference>
<dbReference type="SMART" id="SM00530">
    <property type="entry name" value="HTH_XRE"/>
    <property type="match status" value="1"/>
</dbReference>
<dbReference type="InterPro" id="IPR001387">
    <property type="entry name" value="Cro/C1-type_HTH"/>
</dbReference>
<dbReference type="RefSeq" id="WP_268923811.1">
    <property type="nucleotide sequence ID" value="NZ_JAPTGC010000033.1"/>
</dbReference>
<evidence type="ECO:0000313" key="2">
    <source>
        <dbReference type="EMBL" id="MCZ0863544.1"/>
    </source>
</evidence>
<keyword evidence="3" id="KW-1185">Reference proteome</keyword>
<dbReference type="Gene3D" id="1.10.260.40">
    <property type="entry name" value="lambda repressor-like DNA-binding domains"/>
    <property type="match status" value="1"/>
</dbReference>
<evidence type="ECO:0000259" key="1">
    <source>
        <dbReference type="PROSITE" id="PS50943"/>
    </source>
</evidence>
<dbReference type="PROSITE" id="PS50943">
    <property type="entry name" value="HTH_CROC1"/>
    <property type="match status" value="1"/>
</dbReference>
<dbReference type="EMBL" id="JAPTGC010000033">
    <property type="protein sequence ID" value="MCZ0863544.1"/>
    <property type="molecule type" value="Genomic_DNA"/>
</dbReference>